<dbReference type="InterPro" id="IPR052763">
    <property type="entry name" value="DnaJ_C4"/>
</dbReference>
<feature type="domain" description="J" evidence="3">
    <location>
        <begin position="3"/>
        <end position="67"/>
    </location>
</feature>
<accession>A0ABY4G4P4</accession>
<organism evidence="4 5">
    <name type="scientific">Hymenobacter volaticus</name>
    <dbReference type="NCBI Taxonomy" id="2932254"/>
    <lineage>
        <taxon>Bacteria</taxon>
        <taxon>Pseudomonadati</taxon>
        <taxon>Bacteroidota</taxon>
        <taxon>Cytophagia</taxon>
        <taxon>Cytophagales</taxon>
        <taxon>Hymenobacteraceae</taxon>
        <taxon>Hymenobacter</taxon>
    </lineage>
</organism>
<feature type="transmembrane region" description="Helical" evidence="2">
    <location>
        <begin position="123"/>
        <end position="142"/>
    </location>
</feature>
<evidence type="ECO:0000256" key="1">
    <source>
        <dbReference type="SAM" id="MobiDB-lite"/>
    </source>
</evidence>
<dbReference type="SMART" id="SM00271">
    <property type="entry name" value="DnaJ"/>
    <property type="match status" value="1"/>
</dbReference>
<proteinExistence type="predicted"/>
<evidence type="ECO:0000313" key="4">
    <source>
        <dbReference type="EMBL" id="UOQ65865.1"/>
    </source>
</evidence>
<dbReference type="PROSITE" id="PS50076">
    <property type="entry name" value="DNAJ_2"/>
    <property type="match status" value="1"/>
</dbReference>
<feature type="transmembrane region" description="Helical" evidence="2">
    <location>
        <begin position="207"/>
        <end position="227"/>
    </location>
</feature>
<reference evidence="4" key="1">
    <citation type="submission" date="2022-04" db="EMBL/GenBank/DDBJ databases">
        <title>Hymenobacter sp. isolated from the air.</title>
        <authorList>
            <person name="Won M."/>
            <person name="Lee C.-M."/>
            <person name="Woen H.-Y."/>
            <person name="Kwon S.-W."/>
        </authorList>
    </citation>
    <scope>NUCLEOTIDE SEQUENCE</scope>
    <source>
        <strain evidence="4">5420S-77</strain>
    </source>
</reference>
<name>A0ABY4G4P4_9BACT</name>
<dbReference type="Proteomes" id="UP000830401">
    <property type="component" value="Chromosome"/>
</dbReference>
<dbReference type="SUPFAM" id="SSF46565">
    <property type="entry name" value="Chaperone J-domain"/>
    <property type="match status" value="1"/>
</dbReference>
<dbReference type="Gene3D" id="1.10.287.110">
    <property type="entry name" value="DnaJ domain"/>
    <property type="match status" value="1"/>
</dbReference>
<dbReference type="InterPro" id="IPR001623">
    <property type="entry name" value="DnaJ_domain"/>
</dbReference>
<dbReference type="InterPro" id="IPR036869">
    <property type="entry name" value="J_dom_sf"/>
</dbReference>
<sequence length="278" mass="31038">MTTYYAVLGVSEQATPDDIRRAYRRLALLTHPDRTPDPAAHQRFIAVNEAYEALNEPTRRYFYDSQLREIRNRVRPLQPGQPSVAARASRRPPPPPIWRRRSYVPKRLNFPAYARTAKRWGKWLALLPALILLDFFVLRHYATADFISIGTSRDGAGNLYNWVVTSQGEFNTAVELPLNTTGFRVRTSLLFKFIHEAYLPDGTALPIHTTSGSLLAFTALLLLLAAATQAKHLSDAARVNVAIVAATVGVILLMMAISGDNVFFASPQKLPVAALRKD</sequence>
<dbReference type="CDD" id="cd06257">
    <property type="entry name" value="DnaJ"/>
    <property type="match status" value="1"/>
</dbReference>
<keyword evidence="2" id="KW-0812">Transmembrane</keyword>
<feature type="transmembrane region" description="Helical" evidence="2">
    <location>
        <begin position="239"/>
        <end position="257"/>
    </location>
</feature>
<dbReference type="Pfam" id="PF00226">
    <property type="entry name" value="DnaJ"/>
    <property type="match status" value="1"/>
</dbReference>
<keyword evidence="2" id="KW-0472">Membrane</keyword>
<dbReference type="RefSeq" id="WP_245119846.1">
    <property type="nucleotide sequence ID" value="NZ_CP095061.1"/>
</dbReference>
<protein>
    <submittedName>
        <fullName evidence="4">J domain-containing protein</fullName>
    </submittedName>
</protein>
<dbReference type="PRINTS" id="PR00625">
    <property type="entry name" value="JDOMAIN"/>
</dbReference>
<gene>
    <name evidence="4" type="ORF">MUN86_20445</name>
</gene>
<dbReference type="PANTHER" id="PTHR44825:SF1">
    <property type="entry name" value="DNAJ HOMOLOG SUBFAMILY C MEMBER 4"/>
    <property type="match status" value="1"/>
</dbReference>
<evidence type="ECO:0000259" key="3">
    <source>
        <dbReference type="PROSITE" id="PS50076"/>
    </source>
</evidence>
<keyword evidence="5" id="KW-1185">Reference proteome</keyword>
<evidence type="ECO:0000256" key="2">
    <source>
        <dbReference type="SAM" id="Phobius"/>
    </source>
</evidence>
<dbReference type="EMBL" id="CP095061">
    <property type="protein sequence ID" value="UOQ65865.1"/>
    <property type="molecule type" value="Genomic_DNA"/>
</dbReference>
<dbReference type="PANTHER" id="PTHR44825">
    <property type="match status" value="1"/>
</dbReference>
<evidence type="ECO:0000313" key="5">
    <source>
        <dbReference type="Proteomes" id="UP000830401"/>
    </source>
</evidence>
<feature type="region of interest" description="Disordered" evidence="1">
    <location>
        <begin position="77"/>
        <end position="98"/>
    </location>
</feature>
<keyword evidence="2" id="KW-1133">Transmembrane helix</keyword>